<keyword evidence="2" id="KW-1185">Reference proteome</keyword>
<dbReference type="InterPro" id="IPR013320">
    <property type="entry name" value="ConA-like_dom_sf"/>
</dbReference>
<dbReference type="InterPro" id="IPR038656">
    <property type="entry name" value="Peptidase_G1_sf"/>
</dbReference>
<dbReference type="RefSeq" id="WP_186467272.1">
    <property type="nucleotide sequence ID" value="NZ_VITK01000002.1"/>
</dbReference>
<dbReference type="EMBL" id="VITK01000002">
    <property type="protein sequence ID" value="TWB03886.1"/>
    <property type="molecule type" value="Genomic_DNA"/>
</dbReference>
<dbReference type="SUPFAM" id="SSF49899">
    <property type="entry name" value="Concanavalin A-like lectins/glucanases"/>
    <property type="match status" value="1"/>
</dbReference>
<organism evidence="1 2">
    <name type="scientific">Bradyrhizobium stylosanthis</name>
    <dbReference type="NCBI Taxonomy" id="1803665"/>
    <lineage>
        <taxon>Bacteria</taxon>
        <taxon>Pseudomonadati</taxon>
        <taxon>Pseudomonadota</taxon>
        <taxon>Alphaproteobacteria</taxon>
        <taxon>Hyphomicrobiales</taxon>
        <taxon>Nitrobacteraceae</taxon>
        <taxon>Bradyrhizobium</taxon>
    </lineage>
</organism>
<dbReference type="InterPro" id="IPR000250">
    <property type="entry name" value="Peptidase_G1"/>
</dbReference>
<name>A0A560E3F6_9BRAD</name>
<dbReference type="GO" id="GO:0006508">
    <property type="term" value="P:proteolysis"/>
    <property type="evidence" value="ECO:0007669"/>
    <property type="project" value="InterPro"/>
</dbReference>
<dbReference type="GO" id="GO:0070007">
    <property type="term" value="F:glutamic-type endopeptidase activity"/>
    <property type="evidence" value="ECO:0007669"/>
    <property type="project" value="InterPro"/>
</dbReference>
<protein>
    <submittedName>
        <fullName evidence="1">Peptidase A4-like protein</fullName>
    </submittedName>
</protein>
<dbReference type="Gene3D" id="2.60.120.700">
    <property type="entry name" value="Peptidase G1"/>
    <property type="match status" value="1"/>
</dbReference>
<comment type="caution">
    <text evidence="1">The sequence shown here is derived from an EMBL/GenBank/DDBJ whole genome shotgun (WGS) entry which is preliminary data.</text>
</comment>
<dbReference type="Proteomes" id="UP000319949">
    <property type="component" value="Unassembled WGS sequence"/>
</dbReference>
<gene>
    <name evidence="1" type="ORF">FBZ96_102359</name>
</gene>
<dbReference type="STRING" id="1803665.GCA_001641335_02167"/>
<sequence length="334" mass="36576">MPVTDQCGLYEVVPAGFDLLHASPAELDRYGIPQKPDADTEPELLAFWTELVSAPFAAKQPVFADIDPPSTGGPLQSMLNWSGALISTPWPQQIVFAAAGWNVPDVRRPSASALGTHSDDPKSLLWVGLDGRNGVLPNISLPQIGTGHWPNRKPKHFAWWDWWHNTKPDEVPGKSETSPEPQAITLIDNLAMETGHKILAGLAVQVSGDVLYFIKNQSTGEFRSFLSPPPSGEIEPLGSSVEWVMERPTDPKSRDLFPLPDYDPVNFRYCVARAADGAIGSGRMMTLGDNALMIEMRESFADPERTVIVSRPELRQETKDGPVGITCTFQDPAV</sequence>
<reference evidence="1 2" key="1">
    <citation type="submission" date="2019-06" db="EMBL/GenBank/DDBJ databases">
        <title>Genomic Encyclopedia of Type Strains, Phase IV (KMG-V): Genome sequencing to study the core and pangenomes of soil and plant-associated prokaryotes.</title>
        <authorList>
            <person name="Whitman W."/>
        </authorList>
    </citation>
    <scope>NUCLEOTIDE SEQUENCE [LARGE SCALE GENOMIC DNA]</scope>
    <source>
        <strain evidence="1 2">BR 510</strain>
    </source>
</reference>
<evidence type="ECO:0000313" key="1">
    <source>
        <dbReference type="EMBL" id="TWB03886.1"/>
    </source>
</evidence>
<accession>A0A560E3F6</accession>
<dbReference type="Pfam" id="PF01828">
    <property type="entry name" value="Peptidase_A4"/>
    <property type="match status" value="1"/>
</dbReference>
<dbReference type="AlphaFoldDB" id="A0A560E3F6"/>
<proteinExistence type="predicted"/>
<evidence type="ECO:0000313" key="2">
    <source>
        <dbReference type="Proteomes" id="UP000319949"/>
    </source>
</evidence>